<dbReference type="InterPro" id="IPR016897">
    <property type="entry name" value="SKP1"/>
</dbReference>
<evidence type="ECO:0000256" key="3">
    <source>
        <dbReference type="PIRNR" id="PIRNR028729"/>
    </source>
</evidence>
<organism evidence="5 6">
    <name type="scientific">Drosophila kikkawai</name>
    <name type="common">Fruit fly</name>
    <dbReference type="NCBI Taxonomy" id="30033"/>
    <lineage>
        <taxon>Eukaryota</taxon>
        <taxon>Metazoa</taxon>
        <taxon>Ecdysozoa</taxon>
        <taxon>Arthropoda</taxon>
        <taxon>Hexapoda</taxon>
        <taxon>Insecta</taxon>
        <taxon>Pterygota</taxon>
        <taxon>Neoptera</taxon>
        <taxon>Endopterygota</taxon>
        <taxon>Diptera</taxon>
        <taxon>Brachycera</taxon>
        <taxon>Muscomorpha</taxon>
        <taxon>Ephydroidea</taxon>
        <taxon>Drosophilidae</taxon>
        <taxon>Drosophila</taxon>
        <taxon>Sophophora</taxon>
    </lineage>
</organism>
<accession>A0A6P4J527</accession>
<dbReference type="RefSeq" id="XP_017029633.1">
    <property type="nucleotide sequence ID" value="XM_017174144.3"/>
</dbReference>
<gene>
    <name evidence="6" type="primary">LOC108079733</name>
</gene>
<evidence type="ECO:0000256" key="1">
    <source>
        <dbReference type="ARBA" id="ARBA00009993"/>
    </source>
</evidence>
<comment type="pathway">
    <text evidence="3">Protein modification; protein ubiquitination.</text>
</comment>
<dbReference type="Proteomes" id="UP001652661">
    <property type="component" value="Chromosome 3L"/>
</dbReference>
<dbReference type="GO" id="GO:0016567">
    <property type="term" value="P:protein ubiquitination"/>
    <property type="evidence" value="ECO:0007669"/>
    <property type="project" value="UniProtKB-UniPathway"/>
</dbReference>
<dbReference type="SUPFAM" id="SSF81382">
    <property type="entry name" value="Skp1 dimerisation domain-like"/>
    <property type="match status" value="1"/>
</dbReference>
<evidence type="ECO:0000313" key="5">
    <source>
        <dbReference type="Proteomes" id="UP001652661"/>
    </source>
</evidence>
<dbReference type="UniPathway" id="UPA00143"/>
<dbReference type="SMART" id="SM00512">
    <property type="entry name" value="Skp1"/>
    <property type="match status" value="1"/>
</dbReference>
<sequence>MPSVFLQLETNDGKLHIVERALVKQMGIIREMLKLECGDTTEVIPLPRVDSETLKLLLKWCESMKSWTDDAEVSVRINILKRLIQRSGGDDEVLFQLITAANYLQMDSLLDAGTQLLANIIQSYDSAEELRLRFSIANEEE</sequence>
<dbReference type="GeneID" id="108079733"/>
<dbReference type="GO" id="GO:0006511">
    <property type="term" value="P:ubiquitin-dependent protein catabolic process"/>
    <property type="evidence" value="ECO:0007669"/>
    <property type="project" value="InterPro"/>
</dbReference>
<feature type="domain" description="SKP1 component POZ" evidence="4">
    <location>
        <begin position="6"/>
        <end position="63"/>
    </location>
</feature>
<keyword evidence="2 3" id="KW-0833">Ubl conjugation pathway</keyword>
<dbReference type="OrthoDB" id="2342932at2759"/>
<dbReference type="InterPro" id="IPR001232">
    <property type="entry name" value="SKP1-like"/>
</dbReference>
<dbReference type="InterPro" id="IPR011333">
    <property type="entry name" value="SKP1/BTB/POZ_sf"/>
</dbReference>
<dbReference type="InterPro" id="IPR016073">
    <property type="entry name" value="Skp1_comp_POZ"/>
</dbReference>
<dbReference type="InterPro" id="IPR036296">
    <property type="entry name" value="SKP1-like_dim_sf"/>
</dbReference>
<protein>
    <recommendedName>
        <fullName evidence="4">SKP1 component POZ domain-containing protein</fullName>
    </recommendedName>
</protein>
<dbReference type="SUPFAM" id="SSF54695">
    <property type="entry name" value="POZ domain"/>
    <property type="match status" value="1"/>
</dbReference>
<dbReference type="PANTHER" id="PTHR11165">
    <property type="entry name" value="SKP1"/>
    <property type="match status" value="1"/>
</dbReference>
<evidence type="ECO:0000256" key="2">
    <source>
        <dbReference type="ARBA" id="ARBA00022786"/>
    </source>
</evidence>
<dbReference type="OMA" id="QQMGLTH"/>
<dbReference type="Gene3D" id="3.30.710.10">
    <property type="entry name" value="Potassium Channel Kv1.1, Chain A"/>
    <property type="match status" value="1"/>
</dbReference>
<dbReference type="AlphaFoldDB" id="A0A6P4J527"/>
<evidence type="ECO:0000313" key="6">
    <source>
        <dbReference type="RefSeq" id="XP_017029633.1"/>
    </source>
</evidence>
<proteinExistence type="inferred from homology"/>
<reference evidence="6" key="1">
    <citation type="submission" date="2025-08" db="UniProtKB">
        <authorList>
            <consortium name="RefSeq"/>
        </authorList>
    </citation>
    <scope>IDENTIFICATION</scope>
    <source>
        <strain evidence="6">14028-0561.14</strain>
        <tissue evidence="6">Whole fly</tissue>
    </source>
</reference>
<comment type="similarity">
    <text evidence="1 3">Belongs to the SKP1 family.</text>
</comment>
<dbReference type="PIRSF" id="PIRSF028729">
    <property type="entry name" value="E3_ubiquit_lig_SCF_Skp"/>
    <property type="match status" value="1"/>
</dbReference>
<evidence type="ECO:0000259" key="4">
    <source>
        <dbReference type="Pfam" id="PF03931"/>
    </source>
</evidence>
<dbReference type="Pfam" id="PF03931">
    <property type="entry name" value="Skp1_POZ"/>
    <property type="match status" value="1"/>
</dbReference>
<name>A0A6P4J527_DROKI</name>
<keyword evidence="5" id="KW-1185">Reference proteome</keyword>